<dbReference type="RefSeq" id="XP_007780807.1">
    <property type="nucleotide sequence ID" value="XM_007782617.1"/>
</dbReference>
<dbReference type="GeneID" id="19902039"/>
<dbReference type="PANTHER" id="PTHR22935">
    <property type="entry name" value="PENICILLIN-BINDING PROTEIN"/>
    <property type="match status" value="1"/>
</dbReference>
<organism evidence="5 6">
    <name type="scientific">Coniosporium apollinis (strain CBS 100218)</name>
    <name type="common">Rock-inhabiting black yeast</name>
    <dbReference type="NCBI Taxonomy" id="1168221"/>
    <lineage>
        <taxon>Eukaryota</taxon>
        <taxon>Fungi</taxon>
        <taxon>Dikarya</taxon>
        <taxon>Ascomycota</taxon>
        <taxon>Pezizomycotina</taxon>
        <taxon>Dothideomycetes</taxon>
        <taxon>Dothideomycetes incertae sedis</taxon>
        <taxon>Coniosporium</taxon>
    </lineage>
</organism>
<evidence type="ECO:0000313" key="5">
    <source>
        <dbReference type="EMBL" id="EON65490.1"/>
    </source>
</evidence>
<comment type="similarity">
    <text evidence="1">Belongs to the beta-lactamase family.</text>
</comment>
<dbReference type="HOGENOM" id="CLU_019706_0_0_1"/>
<keyword evidence="6" id="KW-1185">Reference proteome</keyword>
<feature type="signal peptide" evidence="2">
    <location>
        <begin position="1"/>
        <end position="19"/>
    </location>
</feature>
<dbReference type="Proteomes" id="UP000016924">
    <property type="component" value="Unassembled WGS sequence"/>
</dbReference>
<dbReference type="Pfam" id="PF00144">
    <property type="entry name" value="Beta-lactamase"/>
    <property type="match status" value="1"/>
</dbReference>
<dbReference type="SUPFAM" id="SSF56601">
    <property type="entry name" value="beta-lactamase/transpeptidase-like"/>
    <property type="match status" value="1"/>
</dbReference>
<dbReference type="InterPro" id="IPR051478">
    <property type="entry name" value="Beta-lactamase-like_AB/R"/>
</dbReference>
<evidence type="ECO:0000256" key="2">
    <source>
        <dbReference type="SAM" id="SignalP"/>
    </source>
</evidence>
<reference evidence="6" key="1">
    <citation type="submission" date="2012-06" db="EMBL/GenBank/DDBJ databases">
        <title>The genome sequence of Coniosporium apollinis CBS 100218.</title>
        <authorList>
            <consortium name="The Broad Institute Genome Sequencing Platform"/>
            <person name="Cuomo C."/>
            <person name="Gorbushina A."/>
            <person name="Noack S."/>
            <person name="Walker B."/>
            <person name="Young S.K."/>
            <person name="Zeng Q."/>
            <person name="Gargeya S."/>
            <person name="Fitzgerald M."/>
            <person name="Haas B."/>
            <person name="Abouelleil A."/>
            <person name="Alvarado L."/>
            <person name="Arachchi H.M."/>
            <person name="Berlin A.M."/>
            <person name="Chapman S.B."/>
            <person name="Goldberg J."/>
            <person name="Griggs A."/>
            <person name="Gujja S."/>
            <person name="Hansen M."/>
            <person name="Howarth C."/>
            <person name="Imamovic A."/>
            <person name="Larimer J."/>
            <person name="McCowan C."/>
            <person name="Montmayeur A."/>
            <person name="Murphy C."/>
            <person name="Neiman D."/>
            <person name="Pearson M."/>
            <person name="Priest M."/>
            <person name="Roberts A."/>
            <person name="Saif S."/>
            <person name="Shea T."/>
            <person name="Sisk P."/>
            <person name="Sykes S."/>
            <person name="Wortman J."/>
            <person name="Nusbaum C."/>
            <person name="Birren B."/>
        </authorList>
    </citation>
    <scope>NUCLEOTIDE SEQUENCE [LARGE SCALE GENOMIC DNA]</scope>
    <source>
        <strain evidence="6">CBS 100218</strain>
    </source>
</reference>
<proteinExistence type="inferred from homology"/>
<protein>
    <submittedName>
        <fullName evidence="5">Uncharacterized protein</fullName>
    </submittedName>
</protein>
<feature type="domain" description="Beta-lactamase-related" evidence="3">
    <location>
        <begin position="71"/>
        <end position="407"/>
    </location>
</feature>
<evidence type="ECO:0000313" key="6">
    <source>
        <dbReference type="Proteomes" id="UP000016924"/>
    </source>
</evidence>
<name>R7YUB9_CONA1</name>
<dbReference type="InterPro" id="IPR058664">
    <property type="entry name" value="ARB_00930-like_C"/>
</dbReference>
<dbReference type="EMBL" id="JH767574">
    <property type="protein sequence ID" value="EON65490.1"/>
    <property type="molecule type" value="Genomic_DNA"/>
</dbReference>
<dbReference type="AlphaFoldDB" id="R7YUB9"/>
<evidence type="ECO:0000256" key="1">
    <source>
        <dbReference type="ARBA" id="ARBA00038473"/>
    </source>
</evidence>
<evidence type="ECO:0000259" key="4">
    <source>
        <dbReference type="Pfam" id="PF26335"/>
    </source>
</evidence>
<keyword evidence="2" id="KW-0732">Signal</keyword>
<feature type="domain" description="Beta-lactamase-like ARB-00930-like C-terminal" evidence="4">
    <location>
        <begin position="431"/>
        <end position="576"/>
    </location>
</feature>
<sequence length="578" mass="62388">MLSNIAYLCLSFLAVGVRGLANCPPPSEPHLPVPSLSATELSVLQHNLTAELNNRSTAAAASDPSYANYSISLAVTGMGDTPFVTYSYGPEGTGVTTDSIFRIGSVSKVFAVYEALVNGLDLGDPVAKWIPEFRKDGFDEITVRGLAGYISGLTRDYPINDISVVGSEFEIVHLIREAVPIPESDKPSCSLPRAALESGGRACSAEDYINILSTRPPIYPSNSFPAYSNVAYDLLGHIITVKNGTSSSDLVTRDIAVSLNMSRTSLLKPSNDSLGIIPTETANSAWYEDFGWASWSGGMYSTASDLARFARAILKGLDPNTGDSGDAIRLPPQVLREWLHPMTYTSSSAAFLGLPWEDFRPSVTGLNGGFPFTVHNKAGGITGYSGELAIVPEYGFGLAVLASEGPETIAGDTRSFLVERVARFLEAARVKNAREAYAGRYSSGSVNRTSVIELEVPDNGLGLRVREWKLPDLDIAAAITAIKLRGTPPDLQPNTTSIRFYPAPAGMGDTWRYFFNASLPVSSDPIAGGLCEEYTDADQYYYGNQPLDMIRFIRDEADQNVVGVEIPWLRLELTKESP</sequence>
<dbReference type="InterPro" id="IPR001466">
    <property type="entry name" value="Beta-lactam-related"/>
</dbReference>
<dbReference type="OrthoDB" id="10250282at2759"/>
<dbReference type="InterPro" id="IPR012338">
    <property type="entry name" value="Beta-lactam/transpept-like"/>
</dbReference>
<dbReference type="Gene3D" id="3.40.710.10">
    <property type="entry name" value="DD-peptidase/beta-lactamase superfamily"/>
    <property type="match status" value="1"/>
</dbReference>
<dbReference type="STRING" id="1168221.R7YUB9"/>
<evidence type="ECO:0000259" key="3">
    <source>
        <dbReference type="Pfam" id="PF00144"/>
    </source>
</evidence>
<feature type="chain" id="PRO_5004450809" evidence="2">
    <location>
        <begin position="20"/>
        <end position="578"/>
    </location>
</feature>
<dbReference type="Pfam" id="PF26335">
    <property type="entry name" value="ARB_00930_C"/>
    <property type="match status" value="1"/>
</dbReference>
<gene>
    <name evidence="5" type="ORF">W97_04728</name>
</gene>
<dbReference type="PANTHER" id="PTHR22935:SF95">
    <property type="entry name" value="BETA-LACTAMASE-LIKE 1-RELATED"/>
    <property type="match status" value="1"/>
</dbReference>
<accession>R7YUB9</accession>